<feature type="transmembrane region" description="Helical" evidence="1">
    <location>
        <begin position="48"/>
        <end position="66"/>
    </location>
</feature>
<dbReference type="RefSeq" id="WP_138224297.1">
    <property type="nucleotide sequence ID" value="NZ_CP040396.1"/>
</dbReference>
<dbReference type="EMBL" id="CP040396">
    <property type="protein sequence ID" value="QCT01203.1"/>
    <property type="molecule type" value="Genomic_DNA"/>
</dbReference>
<name>A0A4P8XGF9_9BACL</name>
<evidence type="ECO:0000313" key="2">
    <source>
        <dbReference type="EMBL" id="QCT01203.1"/>
    </source>
</evidence>
<keyword evidence="1" id="KW-0472">Membrane</keyword>
<dbReference type="KEGG" id="palo:E6C60_0480"/>
<sequence length="474" mass="52010">MHNPEETRLREYMDHVRSEAEQVTDEKLEEAVRHGMVRGKRTKQRKRGLVAAIALAAAIWMLWAGLGPSPKLAEQHRLPGPYPALAMDFTRYPHLQQYSELGLIQHAGQSAEAGGYSLTVVGVITGTHMIKVIYTVEHDFSKQAVVMNTAMKNALSDEPVLNSSFIGGGELVPRGSHMFEVSFVLLLSQTFPESLVFEAVLAPDSPEARYGGEVSNAFTLQIPLKLDLEAVLKLTRIIPLEHSVEAGGQQVTIREAVLSATGAVIHTTAGSQNTSNGVELERMSLEIVEGSGALSSLTSMFAAGPDDEGSKSYYFEDPRLLQARSITLTAQGLSVPAALRPKLIVDLEKGQMEPVRTEYGRMTYSGYRSNEHVNGEKVYTLTFEYESQQESRGLYVDYIFKDGTGKAYDVVGTAISRSYSGSNGNEYPVTTFEVHIEPQAYKGPLVFELGGQTQVMKQPMGFPSVKIIKRSNSQ</sequence>
<organism evidence="2 3">
    <name type="scientific">Paenibacillus algicola</name>
    <dbReference type="NCBI Taxonomy" id="2565926"/>
    <lineage>
        <taxon>Bacteria</taxon>
        <taxon>Bacillati</taxon>
        <taxon>Bacillota</taxon>
        <taxon>Bacilli</taxon>
        <taxon>Bacillales</taxon>
        <taxon>Paenibacillaceae</taxon>
        <taxon>Paenibacillus</taxon>
    </lineage>
</organism>
<keyword evidence="1" id="KW-0812">Transmembrane</keyword>
<protein>
    <recommendedName>
        <fullName evidence="4">DUF4179 domain-containing protein</fullName>
    </recommendedName>
</protein>
<evidence type="ECO:0000313" key="3">
    <source>
        <dbReference type="Proteomes" id="UP000300879"/>
    </source>
</evidence>
<keyword evidence="3" id="KW-1185">Reference proteome</keyword>
<keyword evidence="1" id="KW-1133">Transmembrane helix</keyword>
<reference evidence="2 3" key="1">
    <citation type="submission" date="2019-05" db="EMBL/GenBank/DDBJ databases">
        <authorList>
            <person name="Chen C."/>
        </authorList>
    </citation>
    <scope>NUCLEOTIDE SEQUENCE [LARGE SCALE GENOMIC DNA]</scope>
    <source>
        <strain evidence="2 3">HB172198</strain>
    </source>
</reference>
<dbReference type="AlphaFoldDB" id="A0A4P8XGF9"/>
<gene>
    <name evidence="2" type="ORF">E6C60_0480</name>
</gene>
<dbReference type="Proteomes" id="UP000300879">
    <property type="component" value="Chromosome"/>
</dbReference>
<accession>A0A4P8XGF9</accession>
<evidence type="ECO:0008006" key="4">
    <source>
        <dbReference type="Google" id="ProtNLM"/>
    </source>
</evidence>
<evidence type="ECO:0000256" key="1">
    <source>
        <dbReference type="SAM" id="Phobius"/>
    </source>
</evidence>
<proteinExistence type="predicted"/>